<gene>
    <name evidence="1" type="ORF">KI387_009231</name>
</gene>
<sequence length="149" mass="16956">NKRERDDFWNGGLVLPKAKRRNIGNDTDIMAMLDMINDNINYTEKNNIDGGVVIINELGIPEEERLNVVIKSLEEEIGFSPNGIQNADGPRKEGEIVGDNINNNSLWWTGFLRRRPLVCITVLSHFHVGDHSMDYIYQDSLHGYADNTE</sequence>
<evidence type="ECO:0000313" key="2">
    <source>
        <dbReference type="Proteomes" id="UP000824469"/>
    </source>
</evidence>
<dbReference type="OMA" id="RERDDFW"/>
<accession>A0AA38FJI6</accession>
<dbReference type="AlphaFoldDB" id="A0AA38FJI6"/>
<organism evidence="1 2">
    <name type="scientific">Taxus chinensis</name>
    <name type="common">Chinese yew</name>
    <name type="synonym">Taxus wallichiana var. chinensis</name>
    <dbReference type="NCBI Taxonomy" id="29808"/>
    <lineage>
        <taxon>Eukaryota</taxon>
        <taxon>Viridiplantae</taxon>
        <taxon>Streptophyta</taxon>
        <taxon>Embryophyta</taxon>
        <taxon>Tracheophyta</taxon>
        <taxon>Spermatophyta</taxon>
        <taxon>Pinopsida</taxon>
        <taxon>Pinidae</taxon>
        <taxon>Conifers II</taxon>
        <taxon>Cupressales</taxon>
        <taxon>Taxaceae</taxon>
        <taxon>Taxus</taxon>
    </lineage>
</organism>
<protein>
    <submittedName>
        <fullName evidence="1">Uncharacterized protein</fullName>
    </submittedName>
</protein>
<evidence type="ECO:0000313" key="1">
    <source>
        <dbReference type="EMBL" id="KAH9304827.1"/>
    </source>
</evidence>
<keyword evidence="2" id="KW-1185">Reference proteome</keyword>
<feature type="non-terminal residue" evidence="1">
    <location>
        <position position="1"/>
    </location>
</feature>
<dbReference type="Proteomes" id="UP000824469">
    <property type="component" value="Unassembled WGS sequence"/>
</dbReference>
<feature type="non-terminal residue" evidence="1">
    <location>
        <position position="149"/>
    </location>
</feature>
<dbReference type="EMBL" id="JAHRHJ020000008">
    <property type="protein sequence ID" value="KAH9304827.1"/>
    <property type="molecule type" value="Genomic_DNA"/>
</dbReference>
<reference evidence="1 2" key="1">
    <citation type="journal article" date="2021" name="Nat. Plants">
        <title>The Taxus genome provides insights into paclitaxel biosynthesis.</title>
        <authorList>
            <person name="Xiong X."/>
            <person name="Gou J."/>
            <person name="Liao Q."/>
            <person name="Li Y."/>
            <person name="Zhou Q."/>
            <person name="Bi G."/>
            <person name="Li C."/>
            <person name="Du R."/>
            <person name="Wang X."/>
            <person name="Sun T."/>
            <person name="Guo L."/>
            <person name="Liang H."/>
            <person name="Lu P."/>
            <person name="Wu Y."/>
            <person name="Zhang Z."/>
            <person name="Ro D.K."/>
            <person name="Shang Y."/>
            <person name="Huang S."/>
            <person name="Yan J."/>
        </authorList>
    </citation>
    <scope>NUCLEOTIDE SEQUENCE [LARGE SCALE GENOMIC DNA]</scope>
    <source>
        <strain evidence="1">Ta-2019</strain>
    </source>
</reference>
<comment type="caution">
    <text evidence="1">The sequence shown here is derived from an EMBL/GenBank/DDBJ whole genome shotgun (WGS) entry which is preliminary data.</text>
</comment>
<name>A0AA38FJI6_TAXCH</name>
<proteinExistence type="predicted"/>